<dbReference type="PROSITE" id="PS51257">
    <property type="entry name" value="PROKAR_LIPOPROTEIN"/>
    <property type="match status" value="1"/>
</dbReference>
<dbReference type="EMBL" id="PVTE01000002">
    <property type="protein sequence ID" value="PRY45314.1"/>
    <property type="molecule type" value="Genomic_DNA"/>
</dbReference>
<protein>
    <recommendedName>
        <fullName evidence="4">Entericidin</fullName>
    </recommendedName>
</protein>
<reference evidence="2 3" key="1">
    <citation type="submission" date="2018-03" db="EMBL/GenBank/DDBJ databases">
        <title>Genomic Encyclopedia of Archaeal and Bacterial Type Strains, Phase II (KMG-II): from individual species to whole genera.</title>
        <authorList>
            <person name="Goeker M."/>
        </authorList>
    </citation>
    <scope>NUCLEOTIDE SEQUENCE [LARGE SCALE GENOMIC DNA]</scope>
    <source>
        <strain evidence="2 3">DSM 28354</strain>
    </source>
</reference>
<keyword evidence="3" id="KW-1185">Reference proteome</keyword>
<organism evidence="2 3">
    <name type="scientific">Spirosoma oryzae</name>
    <dbReference type="NCBI Taxonomy" id="1469603"/>
    <lineage>
        <taxon>Bacteria</taxon>
        <taxon>Pseudomonadati</taxon>
        <taxon>Bacteroidota</taxon>
        <taxon>Cytophagia</taxon>
        <taxon>Cytophagales</taxon>
        <taxon>Cytophagaceae</taxon>
        <taxon>Spirosoma</taxon>
    </lineage>
</organism>
<name>A0A2T0THX6_9BACT</name>
<dbReference type="RefSeq" id="WP_106136181.1">
    <property type="nucleotide sequence ID" value="NZ_PVTE01000002.1"/>
</dbReference>
<feature type="chain" id="PRO_5015740624" description="Entericidin" evidence="1">
    <location>
        <begin position="18"/>
        <end position="68"/>
    </location>
</feature>
<gene>
    <name evidence="2" type="ORF">CLV58_10262</name>
</gene>
<feature type="signal peptide" evidence="1">
    <location>
        <begin position="1"/>
        <end position="17"/>
    </location>
</feature>
<accession>A0A2T0THX6</accession>
<dbReference type="Proteomes" id="UP000238375">
    <property type="component" value="Unassembled WGS sequence"/>
</dbReference>
<keyword evidence="1" id="KW-0732">Signal</keyword>
<evidence type="ECO:0000313" key="2">
    <source>
        <dbReference type="EMBL" id="PRY45314.1"/>
    </source>
</evidence>
<sequence>MKKVFALLFIGSTLTFAACQSKPKTEETTTDSTVTTMSTDTTMMATDSAVSATVTTTESVSAAADSAK</sequence>
<proteinExistence type="predicted"/>
<evidence type="ECO:0000256" key="1">
    <source>
        <dbReference type="SAM" id="SignalP"/>
    </source>
</evidence>
<evidence type="ECO:0008006" key="4">
    <source>
        <dbReference type="Google" id="ProtNLM"/>
    </source>
</evidence>
<dbReference type="AlphaFoldDB" id="A0A2T0THX6"/>
<evidence type="ECO:0000313" key="3">
    <source>
        <dbReference type="Proteomes" id="UP000238375"/>
    </source>
</evidence>
<comment type="caution">
    <text evidence="2">The sequence shown here is derived from an EMBL/GenBank/DDBJ whole genome shotgun (WGS) entry which is preliminary data.</text>
</comment>